<feature type="transmembrane region" description="Helical" evidence="1">
    <location>
        <begin position="20"/>
        <end position="37"/>
    </location>
</feature>
<dbReference type="EMBL" id="JBAWKY010000006">
    <property type="protein sequence ID" value="MEI4463724.1"/>
    <property type="molecule type" value="Genomic_DNA"/>
</dbReference>
<protein>
    <recommendedName>
        <fullName evidence="4">ABC-2 type transporter domain-containing protein</fullName>
    </recommendedName>
</protein>
<dbReference type="Proteomes" id="UP001387110">
    <property type="component" value="Unassembled WGS sequence"/>
</dbReference>
<evidence type="ECO:0000313" key="2">
    <source>
        <dbReference type="EMBL" id="MEI4463724.1"/>
    </source>
</evidence>
<feature type="transmembrane region" description="Helical" evidence="1">
    <location>
        <begin position="95"/>
        <end position="115"/>
    </location>
</feature>
<evidence type="ECO:0000256" key="1">
    <source>
        <dbReference type="SAM" id="Phobius"/>
    </source>
</evidence>
<dbReference type="RefSeq" id="WP_336449589.1">
    <property type="nucleotide sequence ID" value="NZ_JBAWKY010000006.1"/>
</dbReference>
<feature type="transmembrane region" description="Helical" evidence="1">
    <location>
        <begin position="157"/>
        <end position="175"/>
    </location>
</feature>
<name>A0ABU8ELF9_9BACL</name>
<feature type="transmembrane region" description="Helical" evidence="1">
    <location>
        <begin position="49"/>
        <end position="74"/>
    </location>
</feature>
<proteinExistence type="predicted"/>
<keyword evidence="1" id="KW-0812">Transmembrane</keyword>
<feature type="transmembrane region" description="Helical" evidence="1">
    <location>
        <begin position="121"/>
        <end position="145"/>
    </location>
</feature>
<keyword evidence="1" id="KW-1133">Transmembrane helix</keyword>
<evidence type="ECO:0008006" key="4">
    <source>
        <dbReference type="Google" id="ProtNLM"/>
    </source>
</evidence>
<keyword evidence="1" id="KW-0472">Membrane</keyword>
<feature type="transmembrane region" description="Helical" evidence="1">
    <location>
        <begin position="212"/>
        <end position="231"/>
    </location>
</feature>
<organism evidence="2 3">
    <name type="scientific">Exiguobacterium indicum</name>
    <dbReference type="NCBI Taxonomy" id="296995"/>
    <lineage>
        <taxon>Bacteria</taxon>
        <taxon>Bacillati</taxon>
        <taxon>Bacillota</taxon>
        <taxon>Bacilli</taxon>
        <taxon>Bacillales</taxon>
        <taxon>Bacillales Family XII. Incertae Sedis</taxon>
        <taxon>Exiguobacterium</taxon>
    </lineage>
</organism>
<sequence length="241" mass="27254">MNQIKSYFYLYVKIILSDKVPFLWTIGLPLLIGFMYGPKGDDTFGRTEFFTFISLFWVYIILSTYLNGIGLQLARMREQGLMKTYIMISGNKYTFVFAVILAQIMFAGISLLVFTSIMTLYYGYFSIVILLVPLLILLISIPFAIASAAVTLLPAKISSMTTLANILLFPLFLLARELPDHFLSFINPFFTMEQAAIGILDATLQVGLDSHLSFTIVFIIIYFVLGVISLRRLNLISLVTR</sequence>
<evidence type="ECO:0000313" key="3">
    <source>
        <dbReference type="Proteomes" id="UP001387110"/>
    </source>
</evidence>
<comment type="caution">
    <text evidence="2">The sequence shown here is derived from an EMBL/GenBank/DDBJ whole genome shotgun (WGS) entry which is preliminary data.</text>
</comment>
<gene>
    <name evidence="2" type="ORF">SZL87_14960</name>
</gene>
<reference evidence="2 3" key="1">
    <citation type="submission" date="2023-12" db="EMBL/GenBank/DDBJ databases">
        <authorList>
            <person name="Easwaran N."/>
            <person name="Lazarus H.P.S."/>
        </authorList>
    </citation>
    <scope>NUCLEOTIDE SEQUENCE [LARGE SCALE GENOMIC DNA]</scope>
    <source>
        <strain evidence="2 3">VIT-2023</strain>
    </source>
</reference>
<keyword evidence="3" id="KW-1185">Reference proteome</keyword>
<accession>A0ABU8ELF9</accession>